<dbReference type="GO" id="GO:0003676">
    <property type="term" value="F:nucleic acid binding"/>
    <property type="evidence" value="ECO:0007669"/>
    <property type="project" value="InterPro"/>
</dbReference>
<accession>A0A7G5GS40</accession>
<gene>
    <name evidence="2" type="ORF">H3H32_27575</name>
</gene>
<evidence type="ECO:0000313" key="3">
    <source>
        <dbReference type="Proteomes" id="UP000515369"/>
    </source>
</evidence>
<evidence type="ECO:0000259" key="1">
    <source>
        <dbReference type="Pfam" id="PF13358"/>
    </source>
</evidence>
<dbReference type="RefSeq" id="WP_182458961.1">
    <property type="nucleotide sequence ID" value="NZ_CP059732.1"/>
</dbReference>
<evidence type="ECO:0000313" key="2">
    <source>
        <dbReference type="EMBL" id="QMW01682.1"/>
    </source>
</evidence>
<dbReference type="InterPro" id="IPR038717">
    <property type="entry name" value="Tc1-like_DDE_dom"/>
</dbReference>
<proteinExistence type="predicted"/>
<dbReference type="InterPro" id="IPR036397">
    <property type="entry name" value="RNaseH_sf"/>
</dbReference>
<dbReference type="Gene3D" id="3.30.420.10">
    <property type="entry name" value="Ribonuclease H-like superfamily/Ribonuclease H"/>
    <property type="match status" value="1"/>
</dbReference>
<sequence>MSLPAYSPDLNPIEQVWKSVKRWLNQTQFVKELTELSRLFQAGFAQVKDQLSFTISWWETYQDQLSWYRPVFDSSKLQ</sequence>
<name>A0A7G5GS40_9BACT</name>
<keyword evidence="3" id="KW-1185">Reference proteome</keyword>
<dbReference type="AlphaFoldDB" id="A0A7G5GS40"/>
<reference evidence="2 3" key="1">
    <citation type="submission" date="2020-07" db="EMBL/GenBank/DDBJ databases">
        <title>Spirosoma foliorum sp. nov., isolated from the leaves on the Nejang mountain Korea, Republic of.</title>
        <authorList>
            <person name="Ho H."/>
            <person name="Lee Y.-J."/>
            <person name="Nurcahyanto D.-A."/>
            <person name="Kim S.-G."/>
        </authorList>
    </citation>
    <scope>NUCLEOTIDE SEQUENCE [LARGE SCALE GENOMIC DNA]</scope>
    <source>
        <strain evidence="2 3">PL0136</strain>
    </source>
</reference>
<dbReference type="EMBL" id="CP059732">
    <property type="protein sequence ID" value="QMW01682.1"/>
    <property type="molecule type" value="Genomic_DNA"/>
</dbReference>
<feature type="domain" description="Tc1-like transposase DDE" evidence="1">
    <location>
        <begin position="3"/>
        <end position="36"/>
    </location>
</feature>
<protein>
    <submittedName>
        <fullName evidence="2">Transposase</fullName>
    </submittedName>
</protein>
<dbReference type="Proteomes" id="UP000515369">
    <property type="component" value="Chromosome"/>
</dbReference>
<organism evidence="2 3">
    <name type="scientific">Spirosoma foliorum</name>
    <dbReference type="NCBI Taxonomy" id="2710596"/>
    <lineage>
        <taxon>Bacteria</taxon>
        <taxon>Pseudomonadati</taxon>
        <taxon>Bacteroidota</taxon>
        <taxon>Cytophagia</taxon>
        <taxon>Cytophagales</taxon>
        <taxon>Cytophagaceae</taxon>
        <taxon>Spirosoma</taxon>
    </lineage>
</organism>
<dbReference type="KEGG" id="sfol:H3H32_27575"/>
<dbReference type="Pfam" id="PF13358">
    <property type="entry name" value="DDE_3"/>
    <property type="match status" value="1"/>
</dbReference>